<organism evidence="1 2">
    <name type="scientific">Larinioides sclopetarius</name>
    <dbReference type="NCBI Taxonomy" id="280406"/>
    <lineage>
        <taxon>Eukaryota</taxon>
        <taxon>Metazoa</taxon>
        <taxon>Ecdysozoa</taxon>
        <taxon>Arthropoda</taxon>
        <taxon>Chelicerata</taxon>
        <taxon>Arachnida</taxon>
        <taxon>Araneae</taxon>
        <taxon>Araneomorphae</taxon>
        <taxon>Entelegynae</taxon>
        <taxon>Araneoidea</taxon>
        <taxon>Araneidae</taxon>
        <taxon>Larinioides</taxon>
    </lineage>
</organism>
<dbReference type="AlphaFoldDB" id="A0AAV1YS20"/>
<reference evidence="1 2" key="1">
    <citation type="submission" date="2024-04" db="EMBL/GenBank/DDBJ databases">
        <authorList>
            <person name="Rising A."/>
            <person name="Reimegard J."/>
            <person name="Sonavane S."/>
            <person name="Akerstrom W."/>
            <person name="Nylinder S."/>
            <person name="Hedman E."/>
            <person name="Kallberg Y."/>
        </authorList>
    </citation>
    <scope>NUCLEOTIDE SEQUENCE [LARGE SCALE GENOMIC DNA]</scope>
</reference>
<name>A0AAV1YS20_9ARAC</name>
<dbReference type="EMBL" id="CAXIEN010000003">
    <property type="protein sequence ID" value="CAL1261688.1"/>
    <property type="molecule type" value="Genomic_DNA"/>
</dbReference>
<protein>
    <recommendedName>
        <fullName evidence="3">LAGLIDADG homing endonuclease</fullName>
    </recommendedName>
</protein>
<proteinExistence type="predicted"/>
<accession>A0AAV1YS20</accession>
<sequence length="175" mass="20082">MASNDNQARTSQQRALNGHNIYCLISVQSLVARQTWPCILDFNSNCHVFPTVWTLGIIYRQVQETGRFSCSVTLRRSDALNILLNVHVLVSFVNINGRVVRFQQTILNDLVLPGHERQGSITDALLPAYMRFLNSQDIDLQITIFIRSCHSTRNFQPLTLMRLKPDEDRKPSRDL</sequence>
<evidence type="ECO:0008006" key="3">
    <source>
        <dbReference type="Google" id="ProtNLM"/>
    </source>
</evidence>
<evidence type="ECO:0000313" key="2">
    <source>
        <dbReference type="Proteomes" id="UP001497382"/>
    </source>
</evidence>
<evidence type="ECO:0000313" key="1">
    <source>
        <dbReference type="EMBL" id="CAL1261688.1"/>
    </source>
</evidence>
<dbReference type="Proteomes" id="UP001497382">
    <property type="component" value="Unassembled WGS sequence"/>
</dbReference>
<gene>
    <name evidence="1" type="ORF">LARSCL_LOCUS553</name>
</gene>
<keyword evidence="2" id="KW-1185">Reference proteome</keyword>
<comment type="caution">
    <text evidence="1">The sequence shown here is derived from an EMBL/GenBank/DDBJ whole genome shotgun (WGS) entry which is preliminary data.</text>
</comment>